<accession>A0AAD3NG06</accession>
<dbReference type="Proteomes" id="UP001279410">
    <property type="component" value="Unassembled WGS sequence"/>
</dbReference>
<reference evidence="1" key="1">
    <citation type="submission" date="2022-08" db="EMBL/GenBank/DDBJ databases">
        <title>Genome sequencing of akame (Lates japonicus).</title>
        <authorList>
            <person name="Hashiguchi Y."/>
            <person name="Takahashi H."/>
        </authorList>
    </citation>
    <scope>NUCLEOTIDE SEQUENCE</scope>
    <source>
        <strain evidence="1">Kochi</strain>
    </source>
</reference>
<comment type="caution">
    <text evidence="1">The sequence shown here is derived from an EMBL/GenBank/DDBJ whole genome shotgun (WGS) entry which is preliminary data.</text>
</comment>
<sequence length="86" mass="9636">MEDLDEEGIRERVGEAGRKPIPLLHHVPTLKQMVLCGSAMPPRSPSECCCHKEAAPMWCKKRKAKVALRFRVSAPFLAASRCAFLF</sequence>
<dbReference type="EMBL" id="BRZM01000725">
    <property type="protein sequence ID" value="GLD71753.1"/>
    <property type="molecule type" value="Genomic_DNA"/>
</dbReference>
<dbReference type="AlphaFoldDB" id="A0AAD3NG06"/>
<organism evidence="1 2">
    <name type="scientific">Lates japonicus</name>
    <name type="common">Japanese lates</name>
    <dbReference type="NCBI Taxonomy" id="270547"/>
    <lineage>
        <taxon>Eukaryota</taxon>
        <taxon>Metazoa</taxon>
        <taxon>Chordata</taxon>
        <taxon>Craniata</taxon>
        <taxon>Vertebrata</taxon>
        <taxon>Euteleostomi</taxon>
        <taxon>Actinopterygii</taxon>
        <taxon>Neopterygii</taxon>
        <taxon>Teleostei</taxon>
        <taxon>Neoteleostei</taxon>
        <taxon>Acanthomorphata</taxon>
        <taxon>Carangaria</taxon>
        <taxon>Carangaria incertae sedis</taxon>
        <taxon>Centropomidae</taxon>
        <taxon>Lates</taxon>
    </lineage>
</organism>
<evidence type="ECO:0000313" key="2">
    <source>
        <dbReference type="Proteomes" id="UP001279410"/>
    </source>
</evidence>
<gene>
    <name evidence="1" type="ORF">AKAME5_002307700</name>
</gene>
<keyword evidence="2" id="KW-1185">Reference proteome</keyword>
<evidence type="ECO:0000313" key="1">
    <source>
        <dbReference type="EMBL" id="GLD71753.1"/>
    </source>
</evidence>
<name>A0AAD3NG06_LATJO</name>
<proteinExistence type="predicted"/>
<protein>
    <submittedName>
        <fullName evidence="1">BCL-6 corepressor-like protein 1</fullName>
    </submittedName>
</protein>